<dbReference type="InterPro" id="IPR023346">
    <property type="entry name" value="Lysozyme-like_dom_sf"/>
</dbReference>
<dbReference type="InterPro" id="IPR043426">
    <property type="entry name" value="MltB-like"/>
</dbReference>
<proteinExistence type="predicted"/>
<dbReference type="PANTHER" id="PTHR30163">
    <property type="entry name" value="MEMBRANE-BOUND LYTIC MUREIN TRANSGLYCOSYLASE B"/>
    <property type="match status" value="1"/>
</dbReference>
<reference evidence="3 4" key="1">
    <citation type="submission" date="2022-10" db="EMBL/GenBank/DDBJ databases">
        <title>Erythrobacter sp. sf7 Genome sequencing.</title>
        <authorList>
            <person name="Park S."/>
        </authorList>
    </citation>
    <scope>NUCLEOTIDE SEQUENCE [LARGE SCALE GENOMIC DNA]</scope>
    <source>
        <strain evidence="4">sf7</strain>
    </source>
</reference>
<evidence type="ECO:0000259" key="2">
    <source>
        <dbReference type="Pfam" id="PF13406"/>
    </source>
</evidence>
<dbReference type="PANTHER" id="PTHR30163:SF8">
    <property type="entry name" value="LYTIC MUREIN TRANSGLYCOSYLASE"/>
    <property type="match status" value="1"/>
</dbReference>
<gene>
    <name evidence="3" type="ORF">OIK40_01585</name>
</gene>
<feature type="chain" id="PRO_5046941135" evidence="1">
    <location>
        <begin position="27"/>
        <end position="350"/>
    </location>
</feature>
<name>A0ABT5JLI0_9SPHN</name>
<dbReference type="RefSeq" id="WP_273675615.1">
    <property type="nucleotide sequence ID" value="NZ_JAQQXQ010000001.1"/>
</dbReference>
<protein>
    <submittedName>
        <fullName evidence="3">Lytic murein transglycosylase</fullName>
    </submittedName>
</protein>
<dbReference type="Pfam" id="PF13406">
    <property type="entry name" value="SLT_2"/>
    <property type="match status" value="1"/>
</dbReference>
<evidence type="ECO:0000256" key="1">
    <source>
        <dbReference type="SAM" id="SignalP"/>
    </source>
</evidence>
<dbReference type="Gene3D" id="1.10.8.350">
    <property type="entry name" value="Bacterial muramidase"/>
    <property type="match status" value="1"/>
</dbReference>
<organism evidence="3 4">
    <name type="scientific">Erythrobacter fulvus</name>
    <dbReference type="NCBI Taxonomy" id="2987523"/>
    <lineage>
        <taxon>Bacteria</taxon>
        <taxon>Pseudomonadati</taxon>
        <taxon>Pseudomonadota</taxon>
        <taxon>Alphaproteobacteria</taxon>
        <taxon>Sphingomonadales</taxon>
        <taxon>Erythrobacteraceae</taxon>
        <taxon>Erythrobacter/Porphyrobacter group</taxon>
        <taxon>Erythrobacter</taxon>
    </lineage>
</organism>
<dbReference type="Proteomes" id="UP001216558">
    <property type="component" value="Unassembled WGS sequence"/>
</dbReference>
<accession>A0ABT5JLI0</accession>
<dbReference type="SUPFAM" id="SSF53955">
    <property type="entry name" value="Lysozyme-like"/>
    <property type="match status" value="1"/>
</dbReference>
<dbReference type="Gene3D" id="1.10.530.10">
    <property type="match status" value="1"/>
</dbReference>
<dbReference type="InterPro" id="IPR011970">
    <property type="entry name" value="MltB_2"/>
</dbReference>
<evidence type="ECO:0000313" key="4">
    <source>
        <dbReference type="Proteomes" id="UP001216558"/>
    </source>
</evidence>
<dbReference type="InterPro" id="IPR031304">
    <property type="entry name" value="SLT_2"/>
</dbReference>
<feature type="domain" description="Transglycosylase SLT" evidence="2">
    <location>
        <begin position="40"/>
        <end position="346"/>
    </location>
</feature>
<evidence type="ECO:0000313" key="3">
    <source>
        <dbReference type="EMBL" id="MDC8753329.1"/>
    </source>
</evidence>
<keyword evidence="4" id="KW-1185">Reference proteome</keyword>
<feature type="signal peptide" evidence="1">
    <location>
        <begin position="1"/>
        <end position="26"/>
    </location>
</feature>
<dbReference type="NCBIfam" id="TIGR02283">
    <property type="entry name" value="MltB_2"/>
    <property type="match status" value="1"/>
</dbReference>
<keyword evidence="1" id="KW-0732">Signal</keyword>
<comment type="caution">
    <text evidence="3">The sequence shown here is derived from an EMBL/GenBank/DDBJ whole genome shotgun (WGS) entry which is preliminary data.</text>
</comment>
<sequence length="350" mass="37758">MIPRLLPAACLALAAAVLFGTTPALAPATAQAPAQPDLPFDAYLEVLKARARAEGVSSATIDRMTAGLTANERVIRLDRNQPGSATAAGYPPLAPYIATHVNGERIGSGRRVFAEHRDLLARIERETGVPGGIIIAIFGHETSYGRIKGDFDLARSLATLAWEGRRRELFAGEFVALMKIADKGYSRSQLVGSYAGAFGNPQFLPSVYLRLATDGDGDGRADIFTNLADTFASIANYFRDAGWRPGQPWGVRAYVPSGFDVDAYRTRLVAPLCPRVHERHSVWKTVAEWRALGVVAQGGLADDVMTSLFQPDGPGAPAWLLTGNYRAILEYNCSNYYAMSVGLLADEIVN</sequence>
<dbReference type="EMBL" id="JAQQXQ010000001">
    <property type="protein sequence ID" value="MDC8753329.1"/>
    <property type="molecule type" value="Genomic_DNA"/>
</dbReference>